<gene>
    <name evidence="16" type="ORF">scyTo_0015425</name>
</gene>
<feature type="transmembrane region" description="Helical" evidence="14">
    <location>
        <begin position="244"/>
        <end position="267"/>
    </location>
</feature>
<sequence>MGRHSHVLLLSSTVALLGGLIFGYELGIISGVLLQLKEVFSLSCWQQEILVSSLLIGAFFASLVGGIAIDYYGRRNSIILSAVLICVGSGILLLSSSFTLLVSGRMTVGFAMSISSTACCIYVSEMVSPGHRGRLVSLYEVGITFGILSAYALNYAWSDISNGWKYMFGLVIGPAAFQGVGVLLLPSVQRVKSHGDDSQKVLLQLQNGEHDNPDLEDVNSAQGTNRQYSFFDLFRSKDNMRARFLVALGLVLSQQLTGQPNVLYYASTIFRSVGFQSNASAVLASVGLGTVKVITTLVAMVCTDKVGRRTLLIGGCIVMSLSVTVIAFSSQNVTVGSHTSCRAKAQVNGSNQMLNSSITSSEPILWKSNPTFTNENSHNMSRTLASFGQGKRHLTFEVGVNSSLSSEQINHSLGAMDSLNNTYILGEGFHSKKSKNQLIQTSVSSTQTSKHLTLDWITLFSMMAFVSAYSIGFGPMTWLVLSEIFPAGIRGRAFAFSSSFNWAANIIVTVTFLDVIETIGFFGTFLFYGVVGFASVAFIYLYLPETKGQSLEEIDRQFSARRVSGVRYCYLSTNRRGASMGRYKQVDSSLF</sequence>
<dbReference type="GO" id="GO:0048471">
    <property type="term" value="C:perinuclear region of cytoplasm"/>
    <property type="evidence" value="ECO:0007669"/>
    <property type="project" value="UniProtKB-SubCell"/>
</dbReference>
<keyword evidence="9 14" id="KW-1133">Transmembrane helix</keyword>
<proteinExistence type="inferred from homology"/>
<feature type="transmembrane region" description="Helical" evidence="14">
    <location>
        <begin position="49"/>
        <end position="71"/>
    </location>
</feature>
<dbReference type="InterPro" id="IPR020846">
    <property type="entry name" value="MFS_dom"/>
</dbReference>
<feature type="transmembrane region" description="Helical" evidence="14">
    <location>
        <begin position="519"/>
        <end position="543"/>
    </location>
</feature>
<dbReference type="FunFam" id="1.20.1250.20:FF:000164">
    <property type="entry name" value="solute carrier family 2, facilitated glucose transporter member 10"/>
    <property type="match status" value="1"/>
</dbReference>
<evidence type="ECO:0000313" key="16">
    <source>
        <dbReference type="EMBL" id="GCB76088.1"/>
    </source>
</evidence>
<dbReference type="Pfam" id="PF00083">
    <property type="entry name" value="Sugar_tr"/>
    <property type="match status" value="2"/>
</dbReference>
<reference evidence="16 17" key="1">
    <citation type="journal article" date="2018" name="Nat. Ecol. Evol.">
        <title>Shark genomes provide insights into elasmobranch evolution and the origin of vertebrates.</title>
        <authorList>
            <person name="Hara Y"/>
            <person name="Yamaguchi K"/>
            <person name="Onimaru K"/>
            <person name="Kadota M"/>
            <person name="Koyanagi M"/>
            <person name="Keeley SD"/>
            <person name="Tatsumi K"/>
            <person name="Tanaka K"/>
            <person name="Motone F"/>
            <person name="Kageyama Y"/>
            <person name="Nozu R"/>
            <person name="Adachi N"/>
            <person name="Nishimura O"/>
            <person name="Nakagawa R"/>
            <person name="Tanegashima C"/>
            <person name="Kiyatake I"/>
            <person name="Matsumoto R"/>
            <person name="Murakumo K"/>
            <person name="Nishida K"/>
            <person name="Terakita A"/>
            <person name="Kuratani S"/>
            <person name="Sato K"/>
            <person name="Hyodo S Kuraku.S."/>
        </authorList>
    </citation>
    <scope>NUCLEOTIDE SEQUENCE [LARGE SCALE GENOMIC DNA]</scope>
</reference>
<dbReference type="AlphaFoldDB" id="A0A401PSK4"/>
<evidence type="ECO:0000256" key="13">
    <source>
        <dbReference type="ARBA" id="ARBA00042909"/>
    </source>
</evidence>
<dbReference type="Gene3D" id="1.20.1250.20">
    <property type="entry name" value="MFS general substrate transporter like domains"/>
    <property type="match status" value="2"/>
</dbReference>
<evidence type="ECO:0000256" key="6">
    <source>
        <dbReference type="ARBA" id="ARBA00022490"/>
    </source>
</evidence>
<organism evidence="16 17">
    <name type="scientific">Scyliorhinus torazame</name>
    <name type="common">Cloudy catshark</name>
    <name type="synonym">Catulus torazame</name>
    <dbReference type="NCBI Taxonomy" id="75743"/>
    <lineage>
        <taxon>Eukaryota</taxon>
        <taxon>Metazoa</taxon>
        <taxon>Chordata</taxon>
        <taxon>Craniata</taxon>
        <taxon>Vertebrata</taxon>
        <taxon>Chondrichthyes</taxon>
        <taxon>Elasmobranchii</taxon>
        <taxon>Galeomorphii</taxon>
        <taxon>Galeoidea</taxon>
        <taxon>Carcharhiniformes</taxon>
        <taxon>Scyliorhinidae</taxon>
        <taxon>Scyliorhinus</taxon>
    </lineage>
</organism>
<keyword evidence="5" id="KW-0813">Transport</keyword>
<feature type="transmembrane region" description="Helical" evidence="14">
    <location>
        <begin position="106"/>
        <end position="124"/>
    </location>
</feature>
<dbReference type="InterPro" id="IPR050820">
    <property type="entry name" value="MFS_Sugar_Transporter"/>
</dbReference>
<feature type="domain" description="Major facilitator superfamily (MFS) profile" evidence="15">
    <location>
        <begin position="11"/>
        <end position="547"/>
    </location>
</feature>
<evidence type="ECO:0000313" key="17">
    <source>
        <dbReference type="Proteomes" id="UP000288216"/>
    </source>
</evidence>
<evidence type="ECO:0000259" key="15">
    <source>
        <dbReference type="PROSITE" id="PS50850"/>
    </source>
</evidence>
<evidence type="ECO:0000256" key="9">
    <source>
        <dbReference type="ARBA" id="ARBA00022989"/>
    </source>
</evidence>
<feature type="transmembrane region" description="Helical" evidence="14">
    <location>
        <begin position="163"/>
        <end position="185"/>
    </location>
</feature>
<dbReference type="PRINTS" id="PR00171">
    <property type="entry name" value="SUGRTRNSPORT"/>
</dbReference>
<dbReference type="GO" id="GO:0012505">
    <property type="term" value="C:endomembrane system"/>
    <property type="evidence" value="ECO:0007669"/>
    <property type="project" value="UniProtKB-SubCell"/>
</dbReference>
<dbReference type="Proteomes" id="UP000288216">
    <property type="component" value="Unassembled WGS sequence"/>
</dbReference>
<evidence type="ECO:0000256" key="1">
    <source>
        <dbReference type="ARBA" id="ARBA00000618"/>
    </source>
</evidence>
<comment type="similarity">
    <text evidence="4">Belongs to the major facilitator superfamily. Sugar transporter (TC 2.A.1.1) family. Glucose transporter subfamily.</text>
</comment>
<dbReference type="InterPro" id="IPR036259">
    <property type="entry name" value="MFS_trans_sf"/>
</dbReference>
<accession>A0A401PSK4</accession>
<feature type="transmembrane region" description="Helical" evidence="14">
    <location>
        <begin position="311"/>
        <end position="330"/>
    </location>
</feature>
<dbReference type="PANTHER" id="PTHR48023:SF7">
    <property type="entry name" value="SOLUTE CARRIER FAMILY 2, FACILITATED GLUCOSE TRANSPORTER MEMBER 10"/>
    <property type="match status" value="1"/>
</dbReference>
<dbReference type="STRING" id="75743.A0A401PSK4"/>
<dbReference type="PROSITE" id="PS00216">
    <property type="entry name" value="SUGAR_TRANSPORT_1"/>
    <property type="match status" value="1"/>
</dbReference>
<feature type="transmembrane region" description="Helical" evidence="14">
    <location>
        <begin position="279"/>
        <end position="299"/>
    </location>
</feature>
<name>A0A401PSK4_SCYTO</name>
<evidence type="ECO:0000256" key="5">
    <source>
        <dbReference type="ARBA" id="ARBA00022448"/>
    </source>
</evidence>
<comment type="function">
    <text evidence="11">Facilitative glucose transporter required for the development of the cardiovascular system.</text>
</comment>
<dbReference type="GO" id="GO:0016020">
    <property type="term" value="C:membrane"/>
    <property type="evidence" value="ECO:0007669"/>
    <property type="project" value="InterPro"/>
</dbReference>
<keyword evidence="7" id="KW-0762">Sugar transport</keyword>
<dbReference type="InterPro" id="IPR005828">
    <property type="entry name" value="MFS_sugar_transport-like"/>
</dbReference>
<dbReference type="PANTHER" id="PTHR48023">
    <property type="entry name" value="D-XYLOSE-PROTON SYMPORTER-LIKE 2"/>
    <property type="match status" value="1"/>
</dbReference>
<dbReference type="GO" id="GO:1904659">
    <property type="term" value="P:D-glucose transmembrane transport"/>
    <property type="evidence" value="ECO:0007669"/>
    <property type="project" value="TreeGrafter"/>
</dbReference>
<dbReference type="PROSITE" id="PS50850">
    <property type="entry name" value="MFS"/>
    <property type="match status" value="1"/>
</dbReference>
<evidence type="ECO:0000256" key="14">
    <source>
        <dbReference type="SAM" id="Phobius"/>
    </source>
</evidence>
<evidence type="ECO:0000256" key="2">
    <source>
        <dbReference type="ARBA" id="ARBA00004127"/>
    </source>
</evidence>
<dbReference type="SUPFAM" id="SSF103473">
    <property type="entry name" value="MFS general substrate transporter"/>
    <property type="match status" value="1"/>
</dbReference>
<dbReference type="InterPro" id="IPR005829">
    <property type="entry name" value="Sugar_transporter_CS"/>
</dbReference>
<evidence type="ECO:0000256" key="8">
    <source>
        <dbReference type="ARBA" id="ARBA00022692"/>
    </source>
</evidence>
<comment type="subcellular location">
    <subcellularLocation>
        <location evidence="3">Cytoplasm</location>
        <location evidence="3">Perinuclear region</location>
    </subcellularLocation>
    <subcellularLocation>
        <location evidence="2">Endomembrane system</location>
        <topology evidence="2">Multi-pass membrane protein</topology>
    </subcellularLocation>
</comment>
<dbReference type="OrthoDB" id="4142200at2759"/>
<evidence type="ECO:0000256" key="12">
    <source>
        <dbReference type="ARBA" id="ARBA00039240"/>
    </source>
</evidence>
<feature type="transmembrane region" description="Helical" evidence="14">
    <location>
        <begin position="456"/>
        <end position="481"/>
    </location>
</feature>
<evidence type="ECO:0000256" key="7">
    <source>
        <dbReference type="ARBA" id="ARBA00022597"/>
    </source>
</evidence>
<evidence type="ECO:0000256" key="3">
    <source>
        <dbReference type="ARBA" id="ARBA00004556"/>
    </source>
</evidence>
<feature type="transmembrane region" description="Helical" evidence="14">
    <location>
        <begin position="7"/>
        <end position="29"/>
    </location>
</feature>
<comment type="caution">
    <text evidence="16">The sequence shown here is derived from an EMBL/GenBank/DDBJ whole genome shotgun (WGS) entry which is preliminary data.</text>
</comment>
<evidence type="ECO:0000256" key="4">
    <source>
        <dbReference type="ARBA" id="ARBA00007004"/>
    </source>
</evidence>
<dbReference type="OMA" id="GCYRIPV"/>
<dbReference type="EMBL" id="BFAA01008746">
    <property type="protein sequence ID" value="GCB76088.1"/>
    <property type="molecule type" value="Genomic_DNA"/>
</dbReference>
<feature type="transmembrane region" description="Helical" evidence="14">
    <location>
        <begin position="493"/>
        <end position="513"/>
    </location>
</feature>
<keyword evidence="6" id="KW-0963">Cytoplasm</keyword>
<evidence type="ECO:0000256" key="11">
    <source>
        <dbReference type="ARBA" id="ARBA00037777"/>
    </source>
</evidence>
<protein>
    <recommendedName>
        <fullName evidence="12">Solute carrier family 2, facilitated glucose transporter member 10</fullName>
    </recommendedName>
    <alternativeName>
        <fullName evidence="13">Glucose transporter type 10</fullName>
    </alternativeName>
</protein>
<dbReference type="GO" id="GO:0055056">
    <property type="term" value="F:D-glucose transmembrane transporter activity"/>
    <property type="evidence" value="ECO:0007669"/>
    <property type="project" value="TreeGrafter"/>
</dbReference>
<dbReference type="GO" id="GO:0072359">
    <property type="term" value="P:circulatory system development"/>
    <property type="evidence" value="ECO:0007669"/>
    <property type="project" value="TreeGrafter"/>
</dbReference>
<keyword evidence="10 14" id="KW-0472">Membrane</keyword>
<keyword evidence="8 14" id="KW-0812">Transmembrane</keyword>
<dbReference type="InterPro" id="IPR003663">
    <property type="entry name" value="Sugar/inositol_transpt"/>
</dbReference>
<feature type="transmembrane region" description="Helical" evidence="14">
    <location>
        <begin position="136"/>
        <end position="157"/>
    </location>
</feature>
<keyword evidence="17" id="KW-1185">Reference proteome</keyword>
<comment type="catalytic activity">
    <reaction evidence="1">
        <text>D-glucose(out) = D-glucose(in)</text>
        <dbReference type="Rhea" id="RHEA:60376"/>
        <dbReference type="ChEBI" id="CHEBI:4167"/>
    </reaction>
</comment>
<feature type="transmembrane region" description="Helical" evidence="14">
    <location>
        <begin position="78"/>
        <end position="100"/>
    </location>
</feature>
<evidence type="ECO:0000256" key="10">
    <source>
        <dbReference type="ARBA" id="ARBA00023136"/>
    </source>
</evidence>